<organism evidence="1 2">
    <name type="scientific">Helicobacter equorum</name>
    <dbReference type="NCBI Taxonomy" id="361872"/>
    <lineage>
        <taxon>Bacteria</taxon>
        <taxon>Pseudomonadati</taxon>
        <taxon>Campylobacterota</taxon>
        <taxon>Epsilonproteobacteria</taxon>
        <taxon>Campylobacterales</taxon>
        <taxon>Helicobacteraceae</taxon>
        <taxon>Helicobacter</taxon>
    </lineage>
</organism>
<comment type="caution">
    <text evidence="1">The sequence shown here is derived from an EMBL/GenBank/DDBJ whole genome shotgun (WGS) entry which is preliminary data.</text>
</comment>
<dbReference type="Proteomes" id="UP000256514">
    <property type="component" value="Unassembled WGS sequence"/>
</dbReference>
<dbReference type="EMBL" id="NXLT01000002">
    <property type="protein sequence ID" value="RDU67947.1"/>
    <property type="molecule type" value="Genomic_DNA"/>
</dbReference>
<proteinExistence type="predicted"/>
<accession>A0A3D8IRM9</accession>
<dbReference type="RefSeq" id="WP_115570753.1">
    <property type="nucleotide sequence ID" value="NZ_NXLT01000002.1"/>
</dbReference>
<evidence type="ECO:0000313" key="2">
    <source>
        <dbReference type="Proteomes" id="UP000256514"/>
    </source>
</evidence>
<evidence type="ECO:0000313" key="1">
    <source>
        <dbReference type="EMBL" id="RDU67947.1"/>
    </source>
</evidence>
<reference evidence="1 2" key="1">
    <citation type="submission" date="2018-04" db="EMBL/GenBank/DDBJ databases">
        <title>Novel Campyloabacter and Helicobacter Species and Strains.</title>
        <authorList>
            <person name="Mannion A.J."/>
            <person name="Shen Z."/>
            <person name="Fox J.G."/>
        </authorList>
    </citation>
    <scope>NUCLEOTIDE SEQUENCE [LARGE SCALE GENOMIC DNA]</scope>
    <source>
        <strain evidence="1 2">MIT 12-6600</strain>
    </source>
</reference>
<keyword evidence="2" id="KW-1185">Reference proteome</keyword>
<dbReference type="AlphaFoldDB" id="A0A3D8IRM9"/>
<name>A0A3D8IRM9_9HELI</name>
<dbReference type="OrthoDB" id="5324565at2"/>
<gene>
    <name evidence="1" type="ORF">CQA54_03230</name>
</gene>
<protein>
    <submittedName>
        <fullName evidence="1">Uncharacterized protein</fullName>
    </submittedName>
</protein>
<sequence>MRSLACVLCILICSGCSDVSIYSLIPSAKNTDITQEKRLERKVQASRKAEIIEGKYTPFVAIATYLNDVDHINAPREVFLIELYEKKPDPKIQGKLSFALLSHDIHMESLFVTRLNPHQYTDILRPKNPYNTIFVVEFDSISKKHRETMKLQATIKDVGSMTFDFGYPVLKSKLR</sequence>